<dbReference type="AlphaFoldDB" id="A0A016WFB8"/>
<keyword evidence="1" id="KW-1133">Transmembrane helix</keyword>
<comment type="caution">
    <text evidence="2">The sequence shown here is derived from an EMBL/GenBank/DDBJ whole genome shotgun (WGS) entry which is preliminary data.</text>
</comment>
<dbReference type="EMBL" id="JARK01000324">
    <property type="protein sequence ID" value="EYC38335.1"/>
    <property type="molecule type" value="Genomic_DNA"/>
</dbReference>
<name>A0A016WFB8_9BILA</name>
<proteinExistence type="predicted"/>
<keyword evidence="3" id="KW-1185">Reference proteome</keyword>
<dbReference type="Proteomes" id="UP000024635">
    <property type="component" value="Unassembled WGS sequence"/>
</dbReference>
<evidence type="ECO:0000313" key="2">
    <source>
        <dbReference type="EMBL" id="EYC38335.1"/>
    </source>
</evidence>
<accession>A0A016WFB8</accession>
<keyword evidence="1" id="KW-0472">Membrane</keyword>
<feature type="transmembrane region" description="Helical" evidence="1">
    <location>
        <begin position="36"/>
        <end position="59"/>
    </location>
</feature>
<gene>
    <name evidence="2" type="primary">Acey_s0724.g1851</name>
    <name evidence="2" type="ORF">Y032_0724g1851</name>
</gene>
<protein>
    <submittedName>
        <fullName evidence="2">Uncharacterized protein</fullName>
    </submittedName>
</protein>
<organism evidence="2 3">
    <name type="scientific">Ancylostoma ceylanicum</name>
    <dbReference type="NCBI Taxonomy" id="53326"/>
    <lineage>
        <taxon>Eukaryota</taxon>
        <taxon>Metazoa</taxon>
        <taxon>Ecdysozoa</taxon>
        <taxon>Nematoda</taxon>
        <taxon>Chromadorea</taxon>
        <taxon>Rhabditida</taxon>
        <taxon>Rhabditina</taxon>
        <taxon>Rhabditomorpha</taxon>
        <taxon>Strongyloidea</taxon>
        <taxon>Ancylostomatidae</taxon>
        <taxon>Ancylostomatinae</taxon>
        <taxon>Ancylostoma</taxon>
    </lineage>
</organism>
<keyword evidence="1" id="KW-0812">Transmembrane</keyword>
<evidence type="ECO:0000313" key="3">
    <source>
        <dbReference type="Proteomes" id="UP000024635"/>
    </source>
</evidence>
<evidence type="ECO:0000256" key="1">
    <source>
        <dbReference type="SAM" id="Phobius"/>
    </source>
</evidence>
<reference evidence="3" key="1">
    <citation type="journal article" date="2015" name="Nat. Genet.">
        <title>The genome and transcriptome of the zoonotic hookworm Ancylostoma ceylanicum identify infection-specific gene families.</title>
        <authorList>
            <person name="Schwarz E.M."/>
            <person name="Hu Y."/>
            <person name="Antoshechkin I."/>
            <person name="Miller M.M."/>
            <person name="Sternberg P.W."/>
            <person name="Aroian R.V."/>
        </authorList>
    </citation>
    <scope>NUCLEOTIDE SEQUENCE</scope>
    <source>
        <strain evidence="3">HY135</strain>
    </source>
</reference>
<sequence>MDLYFPPLQEPCSTLFSAPYANLERIYSGKSDRLRFFHNFVVGLVLTVVSVATAEFFAISTQVPHSFFPYNRCKVTFEPPGQSFEFFSPTHTNVTITGICMLEMLPDFGARASRSHINISRAFESQQRKFVSPSVGMSRPPAQK</sequence>